<dbReference type="InterPro" id="IPR001155">
    <property type="entry name" value="OxRdtase_FMN_N"/>
</dbReference>
<dbReference type="SUPFAM" id="SSF51395">
    <property type="entry name" value="FMN-linked oxidoreductases"/>
    <property type="match status" value="1"/>
</dbReference>
<organism evidence="2 3">
    <name type="scientific">Paenibacillus borealis</name>
    <dbReference type="NCBI Taxonomy" id="160799"/>
    <lineage>
        <taxon>Bacteria</taxon>
        <taxon>Bacillati</taxon>
        <taxon>Bacillota</taxon>
        <taxon>Bacilli</taxon>
        <taxon>Bacillales</taxon>
        <taxon>Paenibacillaceae</taxon>
        <taxon>Paenibacillus</taxon>
    </lineage>
</organism>
<evidence type="ECO:0000259" key="1">
    <source>
        <dbReference type="Pfam" id="PF00724"/>
    </source>
</evidence>
<evidence type="ECO:0000313" key="2">
    <source>
        <dbReference type="EMBL" id="OMD39910.1"/>
    </source>
</evidence>
<dbReference type="PANTHER" id="PTHR22893:SF55">
    <property type="entry name" value="OXIDOREDUCTASE-RELATED"/>
    <property type="match status" value="1"/>
</dbReference>
<protein>
    <submittedName>
        <fullName evidence="2">12-oxophytodienoate reductase</fullName>
    </submittedName>
</protein>
<dbReference type="Gene3D" id="3.20.20.70">
    <property type="entry name" value="Aldolase class I"/>
    <property type="match status" value="1"/>
</dbReference>
<gene>
    <name evidence="2" type="ORF">BSK56_29195</name>
</gene>
<evidence type="ECO:0000313" key="3">
    <source>
        <dbReference type="Proteomes" id="UP000187412"/>
    </source>
</evidence>
<accession>A0ABX3GXD6</accession>
<dbReference type="EMBL" id="MPTB01000054">
    <property type="protein sequence ID" value="OMD39910.1"/>
    <property type="molecule type" value="Genomic_DNA"/>
</dbReference>
<comment type="caution">
    <text evidence="2">The sequence shown here is derived from an EMBL/GenBank/DDBJ whole genome shotgun (WGS) entry which is preliminary data.</text>
</comment>
<dbReference type="RefSeq" id="WP_076113937.1">
    <property type="nucleotide sequence ID" value="NZ_MPTB01000054.1"/>
</dbReference>
<dbReference type="CDD" id="cd04747">
    <property type="entry name" value="OYE_like_5_FMN"/>
    <property type="match status" value="1"/>
</dbReference>
<dbReference type="PANTHER" id="PTHR22893">
    <property type="entry name" value="NADH OXIDOREDUCTASE-RELATED"/>
    <property type="match status" value="1"/>
</dbReference>
<name>A0ABX3GXD6_PAEBO</name>
<dbReference type="InterPro" id="IPR045247">
    <property type="entry name" value="Oye-like"/>
</dbReference>
<reference evidence="2 3" key="1">
    <citation type="submission" date="2016-10" db="EMBL/GenBank/DDBJ databases">
        <title>Paenibacillus species isolates.</title>
        <authorList>
            <person name="Beno S.M."/>
        </authorList>
    </citation>
    <scope>NUCLEOTIDE SEQUENCE [LARGE SCALE GENOMIC DNA]</scope>
    <source>
        <strain evidence="2 3">FSL H7-0744</strain>
    </source>
</reference>
<dbReference type="Proteomes" id="UP000187412">
    <property type="component" value="Unassembled WGS sequence"/>
</dbReference>
<dbReference type="Pfam" id="PF00724">
    <property type="entry name" value="Oxidored_FMN"/>
    <property type="match status" value="2"/>
</dbReference>
<sequence length="346" mass="38373">MFNTESVQPLLRPFTLGNLNLSNRTVMAPMTRNLSPNGVPGADVAAYYRRRAENNVGLIVTEGTVVDHADASNQENVPYFYGEEALKGWANVVSEVHEAGGKIIPQIWHMGARGNVNDYSESEISGIVDAFAQSAAEAKRIGFDGIEIHGAHGYLIDQFFWEKTNERTDRYGGSMIARTRFAEEVIQACRQAVGPDFTIVLRISQWKGTEYTAKLAKTPDELQQFLQPLVNAGVDIFHCSTRRFWEPEFEGSDLNLAGWVKKLTGKPTITVGSIGLDGDFMTLFTEGKGAENASIERLVQKLENQEFDLVAIGRALLVDPAWVSKIRDGKLDELIPFTPEALKTLY</sequence>
<dbReference type="InterPro" id="IPR013785">
    <property type="entry name" value="Aldolase_TIM"/>
</dbReference>
<proteinExistence type="predicted"/>
<feature type="domain" description="NADH:flavin oxidoreductase/NADH oxidase N-terminal" evidence="1">
    <location>
        <begin position="10"/>
        <end position="115"/>
    </location>
</feature>
<feature type="domain" description="NADH:flavin oxidoreductase/NADH oxidase N-terminal" evidence="1">
    <location>
        <begin position="120"/>
        <end position="330"/>
    </location>
</feature>
<keyword evidence="3" id="KW-1185">Reference proteome</keyword>